<evidence type="ECO:0000256" key="5">
    <source>
        <dbReference type="SAM" id="Phobius"/>
    </source>
</evidence>
<dbReference type="Proteomes" id="UP001341840">
    <property type="component" value="Unassembled WGS sequence"/>
</dbReference>
<feature type="transmembrane region" description="Helical" evidence="5">
    <location>
        <begin position="135"/>
        <end position="154"/>
    </location>
</feature>
<organism evidence="7 8">
    <name type="scientific">Stylosanthes scabra</name>
    <dbReference type="NCBI Taxonomy" id="79078"/>
    <lineage>
        <taxon>Eukaryota</taxon>
        <taxon>Viridiplantae</taxon>
        <taxon>Streptophyta</taxon>
        <taxon>Embryophyta</taxon>
        <taxon>Tracheophyta</taxon>
        <taxon>Spermatophyta</taxon>
        <taxon>Magnoliopsida</taxon>
        <taxon>eudicotyledons</taxon>
        <taxon>Gunneridae</taxon>
        <taxon>Pentapetalae</taxon>
        <taxon>rosids</taxon>
        <taxon>fabids</taxon>
        <taxon>Fabales</taxon>
        <taxon>Fabaceae</taxon>
        <taxon>Papilionoideae</taxon>
        <taxon>50 kb inversion clade</taxon>
        <taxon>dalbergioids sensu lato</taxon>
        <taxon>Dalbergieae</taxon>
        <taxon>Pterocarpus clade</taxon>
        <taxon>Stylosanthes</taxon>
    </lineage>
</organism>
<dbReference type="PANTHER" id="PTHR33248">
    <property type="entry name" value="ZINC ION-BINDING PROTEIN"/>
    <property type="match status" value="1"/>
</dbReference>
<dbReference type="InterPro" id="IPR010666">
    <property type="entry name" value="Znf_GRF"/>
</dbReference>
<comment type="caution">
    <text evidence="7">The sequence shown here is derived from an EMBL/GenBank/DDBJ whole genome shotgun (WGS) entry which is preliminary data.</text>
</comment>
<sequence length="155" mass="17121">MALSGYASIPCGSNGSFIGDGGSSSTMKQEKNISGTCLCGQSVVLIQSETLTNPGRWFIRCPLWKTMECKYFVWVDEIDGGWEGLSRALIGRTSEKQSSRTEAEDIDLAQLGATREVDLKIIMKMRKIHGEIKTVRVWVVVNVLLLLICLGFNMV</sequence>
<proteinExistence type="predicted"/>
<dbReference type="PROSITE" id="PS51999">
    <property type="entry name" value="ZF_GRF"/>
    <property type="match status" value="1"/>
</dbReference>
<evidence type="ECO:0000259" key="6">
    <source>
        <dbReference type="PROSITE" id="PS51999"/>
    </source>
</evidence>
<keyword evidence="1" id="KW-0479">Metal-binding</keyword>
<keyword evidence="5" id="KW-0472">Membrane</keyword>
<keyword evidence="8" id="KW-1185">Reference proteome</keyword>
<evidence type="ECO:0000256" key="3">
    <source>
        <dbReference type="ARBA" id="ARBA00022833"/>
    </source>
</evidence>
<accession>A0ABU6VYI6</accession>
<keyword evidence="5" id="KW-0812">Transmembrane</keyword>
<dbReference type="EMBL" id="JASCZI010154706">
    <property type="protein sequence ID" value="MED6178124.1"/>
    <property type="molecule type" value="Genomic_DNA"/>
</dbReference>
<reference evidence="7 8" key="1">
    <citation type="journal article" date="2023" name="Plants (Basel)">
        <title>Bridging the Gap: Combining Genomics and Transcriptomics Approaches to Understand Stylosanthes scabra, an Orphan Legume from the Brazilian Caatinga.</title>
        <authorList>
            <person name="Ferreira-Neto J.R.C."/>
            <person name="da Silva M.D."/>
            <person name="Binneck E."/>
            <person name="de Melo N.F."/>
            <person name="da Silva R.H."/>
            <person name="de Melo A.L.T.M."/>
            <person name="Pandolfi V."/>
            <person name="Bustamante F.O."/>
            <person name="Brasileiro-Vidal A.C."/>
            <person name="Benko-Iseppon A.M."/>
        </authorList>
    </citation>
    <scope>NUCLEOTIDE SEQUENCE [LARGE SCALE GENOMIC DNA]</scope>
    <source>
        <tissue evidence="7">Leaves</tissue>
    </source>
</reference>
<evidence type="ECO:0000256" key="1">
    <source>
        <dbReference type="ARBA" id="ARBA00022723"/>
    </source>
</evidence>
<name>A0ABU6VYI6_9FABA</name>
<protein>
    <recommendedName>
        <fullName evidence="6">GRF-type domain-containing protein</fullName>
    </recommendedName>
</protein>
<evidence type="ECO:0000256" key="4">
    <source>
        <dbReference type="PROSITE-ProRule" id="PRU01343"/>
    </source>
</evidence>
<feature type="domain" description="GRF-type" evidence="6">
    <location>
        <begin position="37"/>
        <end position="78"/>
    </location>
</feature>
<keyword evidence="2 4" id="KW-0863">Zinc-finger</keyword>
<keyword evidence="3" id="KW-0862">Zinc</keyword>
<gene>
    <name evidence="7" type="ORF">PIB30_104700</name>
</gene>
<evidence type="ECO:0000256" key="2">
    <source>
        <dbReference type="ARBA" id="ARBA00022771"/>
    </source>
</evidence>
<evidence type="ECO:0000313" key="7">
    <source>
        <dbReference type="EMBL" id="MED6178124.1"/>
    </source>
</evidence>
<dbReference type="Pfam" id="PF06839">
    <property type="entry name" value="Zn_ribbon_GRF"/>
    <property type="match status" value="1"/>
</dbReference>
<evidence type="ECO:0000313" key="8">
    <source>
        <dbReference type="Proteomes" id="UP001341840"/>
    </source>
</evidence>
<keyword evidence="5" id="KW-1133">Transmembrane helix</keyword>